<dbReference type="AlphaFoldDB" id="A0A4Y3QPD0"/>
<dbReference type="GO" id="GO:0006221">
    <property type="term" value="P:pyrimidine nucleotide biosynthetic process"/>
    <property type="evidence" value="ECO:0007669"/>
    <property type="project" value="UniProtKB-KW"/>
</dbReference>
<evidence type="ECO:0000313" key="3">
    <source>
        <dbReference type="Proteomes" id="UP000319525"/>
    </source>
</evidence>
<reference evidence="2 3" key="1">
    <citation type="submission" date="2019-06" db="EMBL/GenBank/DDBJ databases">
        <title>Whole genome shotgun sequence of Microbacterium testaceum NBRC 12675.</title>
        <authorList>
            <person name="Hosoyama A."/>
            <person name="Uohara A."/>
            <person name="Ohji S."/>
            <person name="Ichikawa N."/>
        </authorList>
    </citation>
    <scope>NUCLEOTIDE SEQUENCE [LARGE SCALE GENOMIC DNA]</scope>
    <source>
        <strain evidence="2 3">NBRC 12675</strain>
    </source>
</reference>
<comment type="caution">
    <text evidence="2">The sequence shown here is derived from an EMBL/GenBank/DDBJ whole genome shotgun (WGS) entry which is preliminary data.</text>
</comment>
<sequence length="68" mass="7794">MGNDLGCQICLSHSEKPYQPRFVLATSPSDLLYRCDFCRTWWIGTQRYQNPVSPDAARAAFPEARIED</sequence>
<dbReference type="InterPro" id="IPR036792">
    <property type="entry name" value="Asp_carbatrfase_reg_C_sf"/>
</dbReference>
<evidence type="ECO:0000313" key="2">
    <source>
        <dbReference type="EMBL" id="GEB47135.1"/>
    </source>
</evidence>
<protein>
    <submittedName>
        <fullName evidence="2">Uncharacterized protein</fullName>
    </submittedName>
</protein>
<dbReference type="EMBL" id="BJML01000012">
    <property type="protein sequence ID" value="GEB47135.1"/>
    <property type="molecule type" value="Genomic_DNA"/>
</dbReference>
<accession>A0A4Y3QPD0</accession>
<dbReference type="Proteomes" id="UP000319525">
    <property type="component" value="Unassembled WGS sequence"/>
</dbReference>
<proteinExistence type="predicted"/>
<name>A0A4Y3QPD0_MICTE</name>
<evidence type="ECO:0000256" key="1">
    <source>
        <dbReference type="ARBA" id="ARBA00022975"/>
    </source>
</evidence>
<organism evidence="2 3">
    <name type="scientific">Microbacterium testaceum</name>
    <name type="common">Aureobacterium testaceum</name>
    <name type="synonym">Brevibacterium testaceum</name>
    <dbReference type="NCBI Taxonomy" id="2033"/>
    <lineage>
        <taxon>Bacteria</taxon>
        <taxon>Bacillati</taxon>
        <taxon>Actinomycetota</taxon>
        <taxon>Actinomycetes</taxon>
        <taxon>Micrococcales</taxon>
        <taxon>Microbacteriaceae</taxon>
        <taxon>Microbacterium</taxon>
    </lineage>
</organism>
<dbReference type="SUPFAM" id="SSF57825">
    <property type="entry name" value="Aspartate carbamoyltransferase, Regulatory-chain, C-terminal domain"/>
    <property type="match status" value="1"/>
</dbReference>
<gene>
    <name evidence="2" type="ORF">MTE01_30800</name>
</gene>
<keyword evidence="1" id="KW-0665">Pyrimidine biosynthesis</keyword>